<dbReference type="Pfam" id="PF07676">
    <property type="entry name" value="PD40"/>
    <property type="match status" value="2"/>
</dbReference>
<evidence type="ECO:0000256" key="3">
    <source>
        <dbReference type="ARBA" id="ARBA00023237"/>
    </source>
</evidence>
<dbReference type="SUPFAM" id="SSF49478">
    <property type="entry name" value="Cna protein B-type domain"/>
    <property type="match status" value="1"/>
</dbReference>
<evidence type="ECO:0000256" key="1">
    <source>
        <dbReference type="ARBA" id="ARBA00004442"/>
    </source>
</evidence>
<protein>
    <submittedName>
        <fullName evidence="7">OmpA family protein</fullName>
    </submittedName>
</protein>
<accession>A0ABY4LYI0</accession>
<evidence type="ECO:0000313" key="7">
    <source>
        <dbReference type="EMBL" id="UPZ17872.1"/>
    </source>
</evidence>
<feature type="signal peptide" evidence="5">
    <location>
        <begin position="1"/>
        <end position="20"/>
    </location>
</feature>
<dbReference type="Proteomes" id="UP000829998">
    <property type="component" value="Chromosome"/>
</dbReference>
<dbReference type="Gene3D" id="3.30.1330.60">
    <property type="entry name" value="OmpA-like domain"/>
    <property type="match status" value="1"/>
</dbReference>
<name>A0ABY4LYI0_9FLAO</name>
<dbReference type="SUPFAM" id="SSF82171">
    <property type="entry name" value="DPP6 N-terminal domain-like"/>
    <property type="match status" value="1"/>
</dbReference>
<evidence type="ECO:0000256" key="4">
    <source>
        <dbReference type="PROSITE-ProRule" id="PRU00473"/>
    </source>
</evidence>
<dbReference type="Gene3D" id="2.120.10.30">
    <property type="entry name" value="TolB, C-terminal domain"/>
    <property type="match status" value="1"/>
</dbReference>
<dbReference type="InterPro" id="IPR050330">
    <property type="entry name" value="Bact_OuterMem_StrucFunc"/>
</dbReference>
<dbReference type="PRINTS" id="PR01021">
    <property type="entry name" value="OMPADOMAIN"/>
</dbReference>
<organism evidence="7 8">
    <name type="scientific">Flavobacterium humidisoli</name>
    <dbReference type="NCBI Taxonomy" id="2937442"/>
    <lineage>
        <taxon>Bacteria</taxon>
        <taxon>Pseudomonadati</taxon>
        <taxon>Bacteroidota</taxon>
        <taxon>Flavobacteriia</taxon>
        <taxon>Flavobacteriales</taxon>
        <taxon>Flavobacteriaceae</taxon>
        <taxon>Flavobacterium</taxon>
    </lineage>
</organism>
<keyword evidence="3" id="KW-0998">Cell outer membrane</keyword>
<feature type="chain" id="PRO_5045503921" evidence="5">
    <location>
        <begin position="21"/>
        <end position="644"/>
    </location>
</feature>
<feature type="domain" description="OmpA-like" evidence="6">
    <location>
        <begin position="523"/>
        <end position="644"/>
    </location>
</feature>
<dbReference type="InterPro" id="IPR011990">
    <property type="entry name" value="TPR-like_helical_dom_sf"/>
</dbReference>
<dbReference type="PANTHER" id="PTHR30329">
    <property type="entry name" value="STATOR ELEMENT OF FLAGELLAR MOTOR COMPLEX"/>
    <property type="match status" value="1"/>
</dbReference>
<dbReference type="EMBL" id="CP096829">
    <property type="protein sequence ID" value="UPZ17872.1"/>
    <property type="molecule type" value="Genomic_DNA"/>
</dbReference>
<dbReference type="RefSeq" id="WP_248729810.1">
    <property type="nucleotide sequence ID" value="NZ_CP096829.1"/>
</dbReference>
<dbReference type="Gene3D" id="2.60.40.1120">
    <property type="entry name" value="Carboxypeptidase-like, regulatory domain"/>
    <property type="match status" value="1"/>
</dbReference>
<dbReference type="InterPro" id="IPR006664">
    <property type="entry name" value="OMP_bac"/>
</dbReference>
<evidence type="ECO:0000256" key="2">
    <source>
        <dbReference type="ARBA" id="ARBA00023136"/>
    </source>
</evidence>
<keyword evidence="5" id="KW-0732">Signal</keyword>
<dbReference type="InterPro" id="IPR006665">
    <property type="entry name" value="OmpA-like"/>
</dbReference>
<dbReference type="PROSITE" id="PS51123">
    <property type="entry name" value="OMPA_2"/>
    <property type="match status" value="1"/>
</dbReference>
<dbReference type="SUPFAM" id="SSF103088">
    <property type="entry name" value="OmpA-like"/>
    <property type="match status" value="1"/>
</dbReference>
<dbReference type="SUPFAM" id="SSF48452">
    <property type="entry name" value="TPR-like"/>
    <property type="match status" value="1"/>
</dbReference>
<gene>
    <name evidence="7" type="ORF">M0M44_11100</name>
</gene>
<proteinExistence type="predicted"/>
<dbReference type="Gene3D" id="1.25.40.10">
    <property type="entry name" value="Tetratricopeptide repeat domain"/>
    <property type="match status" value="1"/>
</dbReference>
<dbReference type="InterPro" id="IPR036737">
    <property type="entry name" value="OmpA-like_sf"/>
</dbReference>
<dbReference type="InterPro" id="IPR011042">
    <property type="entry name" value="6-blade_b-propeller_TolB-like"/>
</dbReference>
<comment type="subcellular location">
    <subcellularLocation>
        <location evidence="1">Cell outer membrane</location>
    </subcellularLocation>
</comment>
<reference evidence="7 8" key="1">
    <citation type="submission" date="2022-04" db="EMBL/GenBank/DDBJ databases">
        <authorList>
            <person name="Ra J.-S."/>
            <person name="Kim S.-B."/>
        </authorList>
    </citation>
    <scope>NUCLEOTIDE SEQUENCE [LARGE SCALE GENOMIC DNA]</scope>
    <source>
        <strain evidence="7 8">MMS21-Er5</strain>
    </source>
</reference>
<evidence type="ECO:0000256" key="5">
    <source>
        <dbReference type="SAM" id="SignalP"/>
    </source>
</evidence>
<keyword evidence="8" id="KW-1185">Reference proteome</keyword>
<dbReference type="InterPro" id="IPR011659">
    <property type="entry name" value="WD40"/>
</dbReference>
<evidence type="ECO:0000313" key="8">
    <source>
        <dbReference type="Proteomes" id="UP000829998"/>
    </source>
</evidence>
<dbReference type="CDD" id="cd07185">
    <property type="entry name" value="OmpA_C-like"/>
    <property type="match status" value="1"/>
</dbReference>
<dbReference type="PANTHER" id="PTHR30329:SF21">
    <property type="entry name" value="LIPOPROTEIN YIAD-RELATED"/>
    <property type="match status" value="1"/>
</dbReference>
<keyword evidence="2 4" id="KW-0472">Membrane</keyword>
<sequence>MRIRKIILFMLLLFCFMSNSQESKLLKGKELFESRAYIDALKVYEQVANKGFESVELLQKLGDSYYFNSNYIEANKWYSKLFALDEQIEVEYYYRFSQTLKSVGDYKRSAEIMNRFSHVVGDQIRTKLYLKEEEYLSKIKANSGRFLIEPTSVSSSFSDFGPAFFENKLVYSSNKEYGKLFKKVDRWTNSPFNNLYIVELDSEKFMPVNDGRKIEMASSNKFHTSSAVFTKDGKTMYFTGNAAKGAKHSRRGAFLLKIYKAEFVENKWSNIQELPINCLDCNTAHPALSSDEKTLFFVSDRKGGYGNADIYKVSISEDGRFGDAVNLGSDINTEGTETFPFMSNANELYFASDGHPGLGGLDIFVAPYEDEKYSSVYNIGEPINSSFDDFSFIINEKNNGFFSSNRAAGKGYDDIYGFKELEKLIYISDFIISGIVNEEISNRALSGITVELYDAGLNKIGETKTDKEGKYSFKADKKSEYHIRISDQEYITSEITTSEKYMAKFGVPEILLQKKLVRADEGIDLAKVLGIKTIYFDFDKKRFRRDAIADLQKIVTVMQIYPNMHIDIRSYTDSRGFQNYNLHLSEERFKSVTAYLVKNGINPNRLSGKGYGENQLVNGCSDDVDCSEAEHQKNRRTEFIIISI</sequence>
<evidence type="ECO:0000259" key="6">
    <source>
        <dbReference type="PROSITE" id="PS51123"/>
    </source>
</evidence>
<dbReference type="Pfam" id="PF00691">
    <property type="entry name" value="OmpA"/>
    <property type="match status" value="1"/>
</dbReference>